<feature type="chain" id="PRO_5041287132" evidence="1">
    <location>
        <begin position="21"/>
        <end position="148"/>
    </location>
</feature>
<accession>A0AA35ZL65</accession>
<evidence type="ECO:0000256" key="1">
    <source>
        <dbReference type="SAM" id="SignalP"/>
    </source>
</evidence>
<keyword evidence="1" id="KW-0732">Signal</keyword>
<sequence>MYSALHYFLFLVWLSTSVVLDKGVVRVIDKVIKSAKFASRVLVVREACEALGIEKGKQLGGCSTSFGEHEVSDPVRVTRRAKEVDATLLSLAEMNFVGFFHLGRWIMTVPPVLSQFESGRFFALRFLLHTMDDSSVAQCVFPSVGEML</sequence>
<gene>
    <name evidence="2" type="ORF">LSALG_LOCUS33183</name>
</gene>
<dbReference type="EMBL" id="OX465083">
    <property type="protein sequence ID" value="CAI9294196.1"/>
    <property type="molecule type" value="Genomic_DNA"/>
</dbReference>
<reference evidence="2" key="1">
    <citation type="submission" date="2023-04" db="EMBL/GenBank/DDBJ databases">
        <authorList>
            <person name="Vijverberg K."/>
            <person name="Xiong W."/>
            <person name="Schranz E."/>
        </authorList>
    </citation>
    <scope>NUCLEOTIDE SEQUENCE</scope>
</reference>
<feature type="signal peptide" evidence="1">
    <location>
        <begin position="1"/>
        <end position="20"/>
    </location>
</feature>
<proteinExistence type="predicted"/>
<dbReference type="Proteomes" id="UP001177003">
    <property type="component" value="Chromosome 7"/>
</dbReference>
<evidence type="ECO:0000313" key="2">
    <source>
        <dbReference type="EMBL" id="CAI9294196.1"/>
    </source>
</evidence>
<evidence type="ECO:0000313" key="3">
    <source>
        <dbReference type="Proteomes" id="UP001177003"/>
    </source>
</evidence>
<keyword evidence="3" id="KW-1185">Reference proteome</keyword>
<organism evidence="2 3">
    <name type="scientific">Lactuca saligna</name>
    <name type="common">Willowleaf lettuce</name>
    <dbReference type="NCBI Taxonomy" id="75948"/>
    <lineage>
        <taxon>Eukaryota</taxon>
        <taxon>Viridiplantae</taxon>
        <taxon>Streptophyta</taxon>
        <taxon>Embryophyta</taxon>
        <taxon>Tracheophyta</taxon>
        <taxon>Spermatophyta</taxon>
        <taxon>Magnoliopsida</taxon>
        <taxon>eudicotyledons</taxon>
        <taxon>Gunneridae</taxon>
        <taxon>Pentapetalae</taxon>
        <taxon>asterids</taxon>
        <taxon>campanulids</taxon>
        <taxon>Asterales</taxon>
        <taxon>Asteraceae</taxon>
        <taxon>Cichorioideae</taxon>
        <taxon>Cichorieae</taxon>
        <taxon>Lactucinae</taxon>
        <taxon>Lactuca</taxon>
    </lineage>
</organism>
<protein>
    <submittedName>
        <fullName evidence="2">Uncharacterized protein</fullName>
    </submittedName>
</protein>
<dbReference type="AlphaFoldDB" id="A0AA35ZL65"/>
<name>A0AA35ZL65_LACSI</name>